<comment type="caution">
    <text evidence="1">The sequence shown here is derived from an EMBL/GenBank/DDBJ whole genome shotgun (WGS) entry which is preliminary data.</text>
</comment>
<name>A0A3R9R1A7_9CREN</name>
<organism evidence="1 2">
    <name type="scientific">Candidatus Methanodesulfokora washburnensis</name>
    <dbReference type="NCBI Taxonomy" id="2478471"/>
    <lineage>
        <taxon>Archaea</taxon>
        <taxon>Thermoproteota</taxon>
        <taxon>Candidatus Korarchaeia</taxon>
        <taxon>Candidatus Korarchaeia incertae sedis</taxon>
        <taxon>Candidatus Methanodesulfokora</taxon>
    </lineage>
</organism>
<accession>A0A3R9R1A7</accession>
<dbReference type="Proteomes" id="UP000277582">
    <property type="component" value="Unassembled WGS sequence"/>
</dbReference>
<dbReference type="AlphaFoldDB" id="A0A3R9R1A7"/>
<dbReference type="OrthoDB" id="26043at2157"/>
<evidence type="ECO:0000313" key="1">
    <source>
        <dbReference type="EMBL" id="RSN78647.1"/>
    </source>
</evidence>
<keyword evidence="2" id="KW-1185">Reference proteome</keyword>
<dbReference type="EMBL" id="RCOS01000015">
    <property type="protein sequence ID" value="RSN78647.1"/>
    <property type="molecule type" value="Genomic_DNA"/>
</dbReference>
<dbReference type="RefSeq" id="WP_125670123.1">
    <property type="nucleotide sequence ID" value="NZ_RCOS01000015.1"/>
</dbReference>
<gene>
    <name evidence="1" type="ORF">D6D85_00795</name>
</gene>
<protein>
    <recommendedName>
        <fullName evidence="3">CopG family transcriptional regulator</fullName>
    </recommendedName>
</protein>
<reference evidence="1 2" key="1">
    <citation type="submission" date="2018-10" db="EMBL/GenBank/DDBJ databases">
        <title>Co-occurring genomic capacity for anaerobic methane metabolism and dissimilatory sulfite reduction discovered in the Korarchaeota.</title>
        <authorList>
            <person name="Mckay L.J."/>
            <person name="Dlakic M."/>
            <person name="Fields M.W."/>
            <person name="Delmont T.O."/>
            <person name="Eren A.M."/>
            <person name="Jay Z.J."/>
            <person name="Klingelsmith K.B."/>
            <person name="Rusch D.B."/>
            <person name="Inskeep W.P."/>
        </authorList>
    </citation>
    <scope>NUCLEOTIDE SEQUENCE [LARGE SCALE GENOMIC DNA]</scope>
    <source>
        <strain evidence="1 2">MDKW</strain>
    </source>
</reference>
<evidence type="ECO:0000313" key="2">
    <source>
        <dbReference type="Proteomes" id="UP000277582"/>
    </source>
</evidence>
<sequence length="87" mass="9809">MAEKIKTSIVIDRNLWKRFKMKVLGERGLKGISEAVEEAIKEELCEDLIAEALEELLGPEKPPLAVNPVKPETDAGRVVRELRDSRL</sequence>
<evidence type="ECO:0008006" key="3">
    <source>
        <dbReference type="Google" id="ProtNLM"/>
    </source>
</evidence>
<proteinExistence type="predicted"/>